<protein>
    <submittedName>
        <fullName evidence="2">Glycosyl transferase family 2</fullName>
    </submittedName>
</protein>
<dbReference type="CDD" id="cd00761">
    <property type="entry name" value="Glyco_tranf_GTA_type"/>
    <property type="match status" value="1"/>
</dbReference>
<dbReference type="GO" id="GO:0016740">
    <property type="term" value="F:transferase activity"/>
    <property type="evidence" value="ECO:0007669"/>
    <property type="project" value="UniProtKB-KW"/>
</dbReference>
<gene>
    <name evidence="2" type="ORF">TICRE_03680</name>
</gene>
<dbReference type="SUPFAM" id="SSF53448">
    <property type="entry name" value="Nucleotide-diphospho-sugar transferases"/>
    <property type="match status" value="2"/>
</dbReference>
<comment type="caution">
    <text evidence="2">The sequence shown here is derived from an EMBL/GenBank/DDBJ whole genome shotgun (WGS) entry which is preliminary data.</text>
</comment>
<name>A0A1U7M8N5_TISCR</name>
<organism evidence="2 3">
    <name type="scientific">Tissierella creatinophila DSM 6911</name>
    <dbReference type="NCBI Taxonomy" id="1123403"/>
    <lineage>
        <taxon>Bacteria</taxon>
        <taxon>Bacillati</taxon>
        <taxon>Bacillota</taxon>
        <taxon>Tissierellia</taxon>
        <taxon>Tissierellales</taxon>
        <taxon>Tissierellaceae</taxon>
        <taxon>Tissierella</taxon>
    </lineage>
</organism>
<dbReference type="InterPro" id="IPR029044">
    <property type="entry name" value="Nucleotide-diphossugar_trans"/>
</dbReference>
<evidence type="ECO:0000313" key="3">
    <source>
        <dbReference type="Proteomes" id="UP000186112"/>
    </source>
</evidence>
<dbReference type="PANTHER" id="PTHR43685">
    <property type="entry name" value="GLYCOSYLTRANSFERASE"/>
    <property type="match status" value="1"/>
</dbReference>
<keyword evidence="2" id="KW-0808">Transferase</keyword>
<reference evidence="2 3" key="1">
    <citation type="submission" date="2016-02" db="EMBL/GenBank/DDBJ databases">
        <title>Genome sequence of Tissierella creatinophila DSM 6911.</title>
        <authorList>
            <person name="Poehlein A."/>
            <person name="Daniel R."/>
        </authorList>
    </citation>
    <scope>NUCLEOTIDE SEQUENCE [LARGE SCALE GENOMIC DNA]</scope>
    <source>
        <strain evidence="2 3">DSM 6911</strain>
    </source>
</reference>
<dbReference type="EMBL" id="LTDM01000004">
    <property type="protein sequence ID" value="OLS03672.1"/>
    <property type="molecule type" value="Genomic_DNA"/>
</dbReference>
<accession>A0A1U7M8N5</accession>
<evidence type="ECO:0000313" key="2">
    <source>
        <dbReference type="EMBL" id="OLS03672.1"/>
    </source>
</evidence>
<dbReference type="InterPro" id="IPR050834">
    <property type="entry name" value="Glycosyltransf_2"/>
</dbReference>
<dbReference type="Proteomes" id="UP000186112">
    <property type="component" value="Unassembled WGS sequence"/>
</dbReference>
<feature type="domain" description="Glycosyltransferase 2-like" evidence="1">
    <location>
        <begin position="206"/>
        <end position="314"/>
    </location>
</feature>
<evidence type="ECO:0000259" key="1">
    <source>
        <dbReference type="Pfam" id="PF00535"/>
    </source>
</evidence>
<dbReference type="Pfam" id="PF00535">
    <property type="entry name" value="Glycos_transf_2"/>
    <property type="match status" value="1"/>
</dbReference>
<dbReference type="PANTHER" id="PTHR43685:SF2">
    <property type="entry name" value="GLYCOSYLTRANSFERASE 2-LIKE DOMAIN-CONTAINING PROTEIN"/>
    <property type="match status" value="1"/>
</dbReference>
<keyword evidence="3" id="KW-1185">Reference proteome</keyword>
<dbReference type="AlphaFoldDB" id="A0A1U7M8N5"/>
<dbReference type="Gene3D" id="3.90.550.10">
    <property type="entry name" value="Spore Coat Polysaccharide Biosynthesis Protein SpsA, Chain A"/>
    <property type="match status" value="2"/>
</dbReference>
<sequence>MGKCLNYGIEHSSYPIIAKFDDDDYYGPKYLSDTVSLLSLKNVGIVGKACTFIYFKEKQLIGIKNISKENKYVDRVTGSTLMFKRELAEKIPFHDISLGEDIKFCNDCLNLGYKIFSTNRHHYVYIRNKKDKHTWKMDNDYILKRCINVYKITNPKDYSKYDNHVLRKFKNTGGNLMKKPYQQYVEEYLKKRIKLHESYINSGVSVVVCTNKDHTFDDILNNFIRQDHNKKELIIVINKDNINLNEWIDKSKDYRDIKIFKLNEDISLGNCLNYAVDQAKHPIIAKFDDDDYYGPKYLSDTIKSFNITGADVIVKAANFVYFLEDKILAIRTPGEENKFVNFGNGSTLVIKKEVFNSVRFRDMSIAEDVYFCQDCIKNHMKIYSTNKYHHIYFRHPNKKQHTWKISDDDFIKEHCSVVGKVEDYISYANNIREDV</sequence>
<proteinExistence type="predicted"/>
<dbReference type="InterPro" id="IPR001173">
    <property type="entry name" value="Glyco_trans_2-like"/>
</dbReference>